<evidence type="ECO:0000313" key="4">
    <source>
        <dbReference type="Proteomes" id="UP000230002"/>
    </source>
</evidence>
<feature type="transmembrane region" description="Helical" evidence="2">
    <location>
        <begin position="193"/>
        <end position="213"/>
    </location>
</feature>
<protein>
    <submittedName>
        <fullName evidence="3">Uncharacterized protein</fullName>
    </submittedName>
</protein>
<dbReference type="EMBL" id="AYKW01000005">
    <property type="protein sequence ID" value="PIL34528.1"/>
    <property type="molecule type" value="Genomic_DNA"/>
</dbReference>
<accession>A0A2G8SLS6</accession>
<sequence>MSIVILDAYVANRTAVARPRIPNVIMRYKPRHRSAAQEGPGVRREEHGGFFKSKLRWLSLALHSAAMADDFPIDVAQIVALFLESLFYGLYLVSFGMCMYTMLTSSRSRRGQRNMFLIVALLLFVFATLDVAFLLRHVLDAFIWYRGPGGAIAEFSDISYWVNVMKTVTYVAQTSIGDGMLIYRCYVVYARNWLIAAPLCVLWVAGIIVSAFWCYIEFTLHTNTLLNAGELKPFITSTLSITLALNLVATSLIVYKIWSTERSTRMAFAGTSLSDTSGLKRAMHIVIESGLMYSVGVVVFFVVYLASNNAQYGVSDCVVQIIGIAFNLILIRIDQGTAATSTFVSGRTGRSSLRSPKPPLRFRFSRYAANPSSMPEADQSAKIERDRTIAMVSFSSSPGADEPDAEGSVKALSMAA</sequence>
<evidence type="ECO:0000256" key="2">
    <source>
        <dbReference type="SAM" id="Phobius"/>
    </source>
</evidence>
<keyword evidence="2" id="KW-0472">Membrane</keyword>
<dbReference type="AlphaFoldDB" id="A0A2G8SLS6"/>
<keyword evidence="4" id="KW-1185">Reference proteome</keyword>
<name>A0A2G8SLS6_9APHY</name>
<evidence type="ECO:0000256" key="1">
    <source>
        <dbReference type="SAM" id="MobiDB-lite"/>
    </source>
</evidence>
<feature type="transmembrane region" description="Helical" evidence="2">
    <location>
        <begin position="285"/>
        <end position="306"/>
    </location>
</feature>
<keyword evidence="2" id="KW-0812">Transmembrane</keyword>
<feature type="transmembrane region" description="Helical" evidence="2">
    <location>
        <begin position="233"/>
        <end position="255"/>
    </location>
</feature>
<feature type="region of interest" description="Disordered" evidence="1">
    <location>
        <begin position="394"/>
        <end position="416"/>
    </location>
</feature>
<gene>
    <name evidence="3" type="ORF">GSI_03306</name>
</gene>
<dbReference type="Proteomes" id="UP000230002">
    <property type="component" value="Unassembled WGS sequence"/>
</dbReference>
<comment type="caution">
    <text evidence="3">The sequence shown here is derived from an EMBL/GenBank/DDBJ whole genome shotgun (WGS) entry which is preliminary data.</text>
</comment>
<feature type="transmembrane region" description="Helical" evidence="2">
    <location>
        <begin position="312"/>
        <end position="331"/>
    </location>
</feature>
<feature type="transmembrane region" description="Helical" evidence="2">
    <location>
        <begin position="78"/>
        <end position="103"/>
    </location>
</feature>
<keyword evidence="2" id="KW-1133">Transmembrane helix</keyword>
<reference evidence="3 4" key="1">
    <citation type="journal article" date="2015" name="Sci. Rep.">
        <title>Chromosome-level genome map provides insights into diverse defense mechanisms in the medicinal fungus Ganoderma sinense.</title>
        <authorList>
            <person name="Zhu Y."/>
            <person name="Xu J."/>
            <person name="Sun C."/>
            <person name="Zhou S."/>
            <person name="Xu H."/>
            <person name="Nelson D.R."/>
            <person name="Qian J."/>
            <person name="Song J."/>
            <person name="Luo H."/>
            <person name="Xiang L."/>
            <person name="Li Y."/>
            <person name="Xu Z."/>
            <person name="Ji A."/>
            <person name="Wang L."/>
            <person name="Lu S."/>
            <person name="Hayward A."/>
            <person name="Sun W."/>
            <person name="Li X."/>
            <person name="Schwartz D.C."/>
            <person name="Wang Y."/>
            <person name="Chen S."/>
        </authorList>
    </citation>
    <scope>NUCLEOTIDE SEQUENCE [LARGE SCALE GENOMIC DNA]</scope>
    <source>
        <strain evidence="3 4">ZZ0214-1</strain>
    </source>
</reference>
<proteinExistence type="predicted"/>
<feature type="transmembrane region" description="Helical" evidence="2">
    <location>
        <begin position="115"/>
        <end position="138"/>
    </location>
</feature>
<dbReference type="OrthoDB" id="3269446at2759"/>
<evidence type="ECO:0000313" key="3">
    <source>
        <dbReference type="EMBL" id="PIL34528.1"/>
    </source>
</evidence>
<organism evidence="3 4">
    <name type="scientific">Ganoderma sinense ZZ0214-1</name>
    <dbReference type="NCBI Taxonomy" id="1077348"/>
    <lineage>
        <taxon>Eukaryota</taxon>
        <taxon>Fungi</taxon>
        <taxon>Dikarya</taxon>
        <taxon>Basidiomycota</taxon>
        <taxon>Agaricomycotina</taxon>
        <taxon>Agaricomycetes</taxon>
        <taxon>Polyporales</taxon>
        <taxon>Polyporaceae</taxon>
        <taxon>Ganoderma</taxon>
    </lineage>
</organism>